<comment type="caution">
    <text evidence="2">The sequence shown here is derived from an EMBL/GenBank/DDBJ whole genome shotgun (WGS) entry which is preliminary data.</text>
</comment>
<dbReference type="EMBL" id="AKAU01000284">
    <property type="protein sequence ID" value="EIM94187.1"/>
    <property type="molecule type" value="Genomic_DNA"/>
</dbReference>
<sequence>MGALSHIRVLDLTRVLAGPWCAQTLADFGADVIKVERPGAGDDTRHWGPPYLKTPEGADTREAAYYLAANRNKRSVTVDIATPEGQQIVRELAAQSDVVLENYKVGQLKKYGLDYESLKAVKADIVYCSVTGFGQTGPYAQRAGYDFIVQGIGGFMSITGERDGQPGGGPQKAGVAIADLMTGMYSSVAVLTALAHRDRTGEGQYIDMALLDVQVAMLANMNSNFLASGKPPARWGNAHPNIVPYQTFQTSDSWIIVAVGNDGQFRKFVEAGKRADLADDDRFATNPERVRNRETLVPILAEMVRTRSKHEWIDALEAAGVPCGPINDLEEVFENEQVVARGMEIQLPHPSGGTVKLVRNPIRMSVTPPEAQAHPPTLGEHTEAVLRDVLGYDDVRIDALRGRSVI</sequence>
<evidence type="ECO:0000313" key="3">
    <source>
        <dbReference type="Proteomes" id="UP000004980"/>
    </source>
</evidence>
<dbReference type="Gene3D" id="3.40.50.10540">
    <property type="entry name" value="Crotonobetainyl-coa:carnitine coa-transferase, domain 1"/>
    <property type="match status" value="1"/>
</dbReference>
<dbReference type="PANTHER" id="PTHR48207:SF3">
    <property type="entry name" value="SUCCINATE--HYDROXYMETHYLGLUTARATE COA-TRANSFERASE"/>
    <property type="match status" value="1"/>
</dbReference>
<dbReference type="Gene3D" id="3.30.1540.10">
    <property type="entry name" value="formyl-coa transferase, domain 3"/>
    <property type="match status" value="1"/>
</dbReference>
<dbReference type="RefSeq" id="WP_007744034.1">
    <property type="nucleotide sequence ID" value="NZ_AKAU01000284.1"/>
</dbReference>
<dbReference type="InterPro" id="IPR050483">
    <property type="entry name" value="CoA-transferase_III_domain"/>
</dbReference>
<keyword evidence="3" id="KW-1185">Reference proteome</keyword>
<dbReference type="Pfam" id="PF02515">
    <property type="entry name" value="CoA_transf_3"/>
    <property type="match status" value="1"/>
</dbReference>
<reference evidence="2 3" key="1">
    <citation type="journal article" date="2012" name="J. Bacteriol.">
        <title>Draft Genome Sequence of the Soil Bacterium Burkholderia terrae Strain BS001, Which Interacts with Fungal Surface Structures.</title>
        <authorList>
            <person name="Nazir R."/>
            <person name="Hansen M.A."/>
            <person name="Sorensen S."/>
            <person name="van Elsas J.D."/>
        </authorList>
    </citation>
    <scope>NUCLEOTIDE SEQUENCE [LARGE SCALE GENOMIC DNA]</scope>
    <source>
        <strain evidence="2 3">BS001</strain>
    </source>
</reference>
<dbReference type="PANTHER" id="PTHR48207">
    <property type="entry name" value="SUCCINATE--HYDROXYMETHYLGLUTARATE COA-TRANSFERASE"/>
    <property type="match status" value="1"/>
</dbReference>
<accession>A0ABN0F6E7</accession>
<keyword evidence="1" id="KW-0808">Transferase</keyword>
<protein>
    <submittedName>
        <fullName evidence="2">L-carnitine dehydratase/bile acid-inducible protein F</fullName>
    </submittedName>
</protein>
<dbReference type="SUPFAM" id="SSF89796">
    <property type="entry name" value="CoA-transferase family III (CaiB/BaiF)"/>
    <property type="match status" value="1"/>
</dbReference>
<name>A0ABN0F6E7_9BURK</name>
<proteinExistence type="predicted"/>
<dbReference type="InterPro" id="IPR003673">
    <property type="entry name" value="CoA-Trfase_fam_III"/>
</dbReference>
<organism evidence="2 3">
    <name type="scientific">Paraburkholderia hospita</name>
    <dbReference type="NCBI Taxonomy" id="169430"/>
    <lineage>
        <taxon>Bacteria</taxon>
        <taxon>Pseudomonadati</taxon>
        <taxon>Pseudomonadota</taxon>
        <taxon>Betaproteobacteria</taxon>
        <taxon>Burkholderiales</taxon>
        <taxon>Burkholderiaceae</taxon>
        <taxon>Paraburkholderia</taxon>
    </lineage>
</organism>
<dbReference type="InterPro" id="IPR044855">
    <property type="entry name" value="CoA-Trfase_III_dom3_sf"/>
</dbReference>
<gene>
    <name evidence="2" type="ORF">WQE_46153</name>
</gene>
<evidence type="ECO:0000256" key="1">
    <source>
        <dbReference type="ARBA" id="ARBA00022679"/>
    </source>
</evidence>
<dbReference type="Proteomes" id="UP000004980">
    <property type="component" value="Unassembled WGS sequence"/>
</dbReference>
<evidence type="ECO:0000313" key="2">
    <source>
        <dbReference type="EMBL" id="EIM94187.1"/>
    </source>
</evidence>
<dbReference type="InterPro" id="IPR023606">
    <property type="entry name" value="CoA-Trfase_III_dom_1_sf"/>
</dbReference>